<reference evidence="2 3" key="2">
    <citation type="journal article" date="2013" name="Plant Cell Physiol.">
        <title>Rice Annotation Project Database (RAP-DB): an integrative and interactive database for rice genomics.</title>
        <authorList>
            <person name="Sakai H."/>
            <person name="Lee S.S."/>
            <person name="Tanaka T."/>
            <person name="Numa H."/>
            <person name="Kim J."/>
            <person name="Kawahara Y."/>
            <person name="Wakimoto H."/>
            <person name="Yang C.C."/>
            <person name="Iwamoto M."/>
            <person name="Abe T."/>
            <person name="Yamada Y."/>
            <person name="Muto A."/>
            <person name="Inokuchi H."/>
            <person name="Ikemura T."/>
            <person name="Matsumoto T."/>
            <person name="Sasaki T."/>
            <person name="Itoh T."/>
        </authorList>
    </citation>
    <scope>NUCLEOTIDE SEQUENCE [LARGE SCALE GENOMIC DNA]</scope>
    <source>
        <strain evidence="3">cv. Nipponbare</strain>
    </source>
</reference>
<name>A0A0P0WWQ8_ORYSJ</name>
<feature type="region of interest" description="Disordered" evidence="1">
    <location>
        <begin position="72"/>
        <end position="115"/>
    </location>
</feature>
<proteinExistence type="predicted"/>
<evidence type="ECO:0000313" key="2">
    <source>
        <dbReference type="EMBL" id="BAS97652.1"/>
    </source>
</evidence>
<dbReference type="AlphaFoldDB" id="A0A0P0WWQ8"/>
<evidence type="ECO:0000256" key="1">
    <source>
        <dbReference type="SAM" id="MobiDB-lite"/>
    </source>
</evidence>
<reference evidence="3" key="1">
    <citation type="journal article" date="2005" name="Nature">
        <title>The map-based sequence of the rice genome.</title>
        <authorList>
            <consortium name="International rice genome sequencing project (IRGSP)"/>
            <person name="Matsumoto T."/>
            <person name="Wu J."/>
            <person name="Kanamori H."/>
            <person name="Katayose Y."/>
            <person name="Fujisawa M."/>
            <person name="Namiki N."/>
            <person name="Mizuno H."/>
            <person name="Yamamoto K."/>
            <person name="Antonio B.A."/>
            <person name="Baba T."/>
            <person name="Sakata K."/>
            <person name="Nagamura Y."/>
            <person name="Aoki H."/>
            <person name="Arikawa K."/>
            <person name="Arita K."/>
            <person name="Bito T."/>
            <person name="Chiden Y."/>
            <person name="Fujitsuka N."/>
            <person name="Fukunaka R."/>
            <person name="Hamada M."/>
            <person name="Harada C."/>
            <person name="Hayashi A."/>
            <person name="Hijishita S."/>
            <person name="Honda M."/>
            <person name="Hosokawa S."/>
            <person name="Ichikawa Y."/>
            <person name="Idonuma A."/>
            <person name="Iijima M."/>
            <person name="Ikeda M."/>
            <person name="Ikeno M."/>
            <person name="Ito K."/>
            <person name="Ito S."/>
            <person name="Ito T."/>
            <person name="Ito Y."/>
            <person name="Ito Y."/>
            <person name="Iwabuchi A."/>
            <person name="Kamiya K."/>
            <person name="Karasawa W."/>
            <person name="Kurita K."/>
            <person name="Katagiri S."/>
            <person name="Kikuta A."/>
            <person name="Kobayashi H."/>
            <person name="Kobayashi N."/>
            <person name="Machita K."/>
            <person name="Maehara T."/>
            <person name="Masukawa M."/>
            <person name="Mizubayashi T."/>
            <person name="Mukai Y."/>
            <person name="Nagasaki H."/>
            <person name="Nagata Y."/>
            <person name="Naito S."/>
            <person name="Nakashima M."/>
            <person name="Nakama Y."/>
            <person name="Nakamichi Y."/>
            <person name="Nakamura M."/>
            <person name="Meguro A."/>
            <person name="Negishi M."/>
            <person name="Ohta I."/>
            <person name="Ohta T."/>
            <person name="Okamoto M."/>
            <person name="Ono N."/>
            <person name="Saji S."/>
            <person name="Sakaguchi M."/>
            <person name="Sakai K."/>
            <person name="Shibata M."/>
            <person name="Shimokawa T."/>
            <person name="Song J."/>
            <person name="Takazaki Y."/>
            <person name="Terasawa K."/>
            <person name="Tsugane M."/>
            <person name="Tsuji K."/>
            <person name="Ueda S."/>
            <person name="Waki K."/>
            <person name="Yamagata H."/>
            <person name="Yamamoto M."/>
            <person name="Yamamoto S."/>
            <person name="Yamane H."/>
            <person name="Yoshiki S."/>
            <person name="Yoshihara R."/>
            <person name="Yukawa K."/>
            <person name="Zhong H."/>
            <person name="Yano M."/>
            <person name="Yuan Q."/>
            <person name="Ouyang S."/>
            <person name="Liu J."/>
            <person name="Jones K.M."/>
            <person name="Gansberger K."/>
            <person name="Moffat K."/>
            <person name="Hill J."/>
            <person name="Bera J."/>
            <person name="Fadrosh D."/>
            <person name="Jin S."/>
            <person name="Johri S."/>
            <person name="Kim M."/>
            <person name="Overton L."/>
            <person name="Reardon M."/>
            <person name="Tsitrin T."/>
            <person name="Vuong H."/>
            <person name="Weaver B."/>
            <person name="Ciecko A."/>
            <person name="Tallon L."/>
            <person name="Jackson J."/>
            <person name="Pai G."/>
            <person name="Aken S.V."/>
            <person name="Utterback T."/>
            <person name="Reidmuller S."/>
            <person name="Feldblyum T."/>
            <person name="Hsiao J."/>
            <person name="Zismann V."/>
            <person name="Iobst S."/>
            <person name="de Vazeille A.R."/>
            <person name="Buell C.R."/>
            <person name="Ying K."/>
            <person name="Li Y."/>
            <person name="Lu T."/>
            <person name="Huang Y."/>
            <person name="Zhao Q."/>
            <person name="Feng Q."/>
            <person name="Zhang L."/>
            <person name="Zhu J."/>
            <person name="Weng Q."/>
            <person name="Mu J."/>
            <person name="Lu Y."/>
            <person name="Fan D."/>
            <person name="Liu Y."/>
            <person name="Guan J."/>
            <person name="Zhang Y."/>
            <person name="Yu S."/>
            <person name="Liu X."/>
            <person name="Zhang Y."/>
            <person name="Hong G."/>
            <person name="Han B."/>
            <person name="Choisne N."/>
            <person name="Demange N."/>
            <person name="Orjeda G."/>
            <person name="Samain S."/>
            <person name="Cattolico L."/>
            <person name="Pelletier E."/>
            <person name="Couloux A."/>
            <person name="Segurens B."/>
            <person name="Wincker P."/>
            <person name="D'Hont A."/>
            <person name="Scarpelli C."/>
            <person name="Weissenbach J."/>
            <person name="Salanoubat M."/>
            <person name="Quetier F."/>
            <person name="Yu Y."/>
            <person name="Kim H.R."/>
            <person name="Rambo T."/>
            <person name="Currie J."/>
            <person name="Collura K."/>
            <person name="Luo M."/>
            <person name="Yang T."/>
            <person name="Ammiraju J.S.S."/>
            <person name="Engler F."/>
            <person name="Soderlund C."/>
            <person name="Wing R.A."/>
            <person name="Palmer L.E."/>
            <person name="de la Bastide M."/>
            <person name="Spiegel L."/>
            <person name="Nascimento L."/>
            <person name="Zutavern T."/>
            <person name="O'Shaughnessy A."/>
            <person name="Dike S."/>
            <person name="Dedhia N."/>
            <person name="Preston R."/>
            <person name="Balija V."/>
            <person name="McCombie W.R."/>
            <person name="Chow T."/>
            <person name="Chen H."/>
            <person name="Chung M."/>
            <person name="Chen C."/>
            <person name="Shaw J."/>
            <person name="Wu H."/>
            <person name="Hsiao K."/>
            <person name="Chao Y."/>
            <person name="Chu M."/>
            <person name="Cheng C."/>
            <person name="Hour A."/>
            <person name="Lee P."/>
            <person name="Lin S."/>
            <person name="Lin Y."/>
            <person name="Liou J."/>
            <person name="Liu S."/>
            <person name="Hsing Y."/>
            <person name="Raghuvanshi S."/>
            <person name="Mohanty A."/>
            <person name="Bharti A.K."/>
            <person name="Gaur A."/>
            <person name="Gupta V."/>
            <person name="Kumar D."/>
            <person name="Ravi V."/>
            <person name="Vij S."/>
            <person name="Kapur A."/>
            <person name="Khurana P."/>
            <person name="Khurana P."/>
            <person name="Khurana J.P."/>
            <person name="Tyagi A.K."/>
            <person name="Gaikwad K."/>
            <person name="Singh A."/>
            <person name="Dalal V."/>
            <person name="Srivastava S."/>
            <person name="Dixit A."/>
            <person name="Pal A.K."/>
            <person name="Ghazi I.A."/>
            <person name="Yadav M."/>
            <person name="Pandit A."/>
            <person name="Bhargava A."/>
            <person name="Sureshbabu K."/>
            <person name="Batra K."/>
            <person name="Sharma T.R."/>
            <person name="Mohapatra T."/>
            <person name="Singh N.K."/>
            <person name="Messing J."/>
            <person name="Nelson A.B."/>
            <person name="Fuks G."/>
            <person name="Kavchok S."/>
            <person name="Keizer G."/>
            <person name="Linton E."/>
            <person name="Llaca V."/>
            <person name="Song R."/>
            <person name="Tanyolac B."/>
            <person name="Young S."/>
            <person name="Ho-Il K."/>
            <person name="Hahn J.H."/>
            <person name="Sangsakoo G."/>
            <person name="Vanavichit A."/>
            <person name="de Mattos Luiz.A.T."/>
            <person name="Zimmer P.D."/>
            <person name="Malone G."/>
            <person name="Dellagostin O."/>
            <person name="de Oliveira A.C."/>
            <person name="Bevan M."/>
            <person name="Bancroft I."/>
            <person name="Minx P."/>
            <person name="Cordum H."/>
            <person name="Wilson R."/>
            <person name="Cheng Z."/>
            <person name="Jin W."/>
            <person name="Jiang J."/>
            <person name="Leong S.A."/>
            <person name="Iwama H."/>
            <person name="Gojobori T."/>
            <person name="Itoh T."/>
            <person name="Niimura Y."/>
            <person name="Fujii Y."/>
            <person name="Habara T."/>
            <person name="Sakai H."/>
            <person name="Sato Y."/>
            <person name="Wilson G."/>
            <person name="Kumar K."/>
            <person name="McCouch S."/>
            <person name="Juretic N."/>
            <person name="Hoen D."/>
            <person name="Wright S."/>
            <person name="Bruskiewich R."/>
            <person name="Bureau T."/>
            <person name="Miyao A."/>
            <person name="Hirochika H."/>
            <person name="Nishikawa T."/>
            <person name="Kadowaki K."/>
            <person name="Sugiura M."/>
            <person name="Burr B."/>
            <person name="Sasaki T."/>
        </authorList>
    </citation>
    <scope>NUCLEOTIDE SEQUENCE [LARGE SCALE GENOMIC DNA]</scope>
    <source>
        <strain evidence="3">cv. Nipponbare</strain>
    </source>
</reference>
<keyword evidence="3" id="KW-1185">Reference proteome</keyword>
<dbReference type="Gramene" id="Os06t0346400-01">
    <property type="protein sequence ID" value="Os06t0346400-01"/>
    <property type="gene ID" value="Os06g0346400"/>
</dbReference>
<organism evidence="2 3">
    <name type="scientific">Oryza sativa subsp. japonica</name>
    <name type="common">Rice</name>
    <dbReference type="NCBI Taxonomy" id="39947"/>
    <lineage>
        <taxon>Eukaryota</taxon>
        <taxon>Viridiplantae</taxon>
        <taxon>Streptophyta</taxon>
        <taxon>Embryophyta</taxon>
        <taxon>Tracheophyta</taxon>
        <taxon>Spermatophyta</taxon>
        <taxon>Magnoliopsida</taxon>
        <taxon>Liliopsida</taxon>
        <taxon>Poales</taxon>
        <taxon>Poaceae</taxon>
        <taxon>BOP clade</taxon>
        <taxon>Oryzoideae</taxon>
        <taxon>Oryzeae</taxon>
        <taxon>Oryzinae</taxon>
        <taxon>Oryza</taxon>
        <taxon>Oryza sativa</taxon>
    </lineage>
</organism>
<feature type="region of interest" description="Disordered" evidence="1">
    <location>
        <begin position="1"/>
        <end position="44"/>
    </location>
</feature>
<reference evidence="2 3" key="3">
    <citation type="journal article" date="2013" name="Rice">
        <title>Improvement of the Oryza sativa Nipponbare reference genome using next generation sequence and optical map data.</title>
        <authorList>
            <person name="Kawahara Y."/>
            <person name="de la Bastide M."/>
            <person name="Hamilton J.P."/>
            <person name="Kanamori H."/>
            <person name="McCombie W.R."/>
            <person name="Ouyang S."/>
            <person name="Schwartz D.C."/>
            <person name="Tanaka T."/>
            <person name="Wu J."/>
            <person name="Zhou S."/>
            <person name="Childs K.L."/>
            <person name="Davidson R.M."/>
            <person name="Lin H."/>
            <person name="Quesada-Ocampo L."/>
            <person name="Vaillancourt B."/>
            <person name="Sakai H."/>
            <person name="Lee S.S."/>
            <person name="Kim J."/>
            <person name="Numa H."/>
            <person name="Itoh T."/>
            <person name="Buell C.R."/>
            <person name="Matsumoto T."/>
        </authorList>
    </citation>
    <scope>NUCLEOTIDE SEQUENCE [LARGE SCALE GENOMIC DNA]</scope>
    <source>
        <strain evidence="3">cv. Nipponbare</strain>
    </source>
</reference>
<sequence length="115" mass="12461">RRASGSAGPSTTRIRRRRPSLARPRTDPLGAAGGEPRGSLGDGWRTTVVHRVESGGGRRSRSLLSACCRHRGCPPPARRVAAAFSPHRRRWTSTPTRPPGASPPRWTSGTRYSTI</sequence>
<protein>
    <submittedName>
        <fullName evidence="2">Os06g0346400 protein</fullName>
    </submittedName>
</protein>
<feature type="non-terminal residue" evidence="2">
    <location>
        <position position="1"/>
    </location>
</feature>
<feature type="compositionally biased region" description="Polar residues" evidence="1">
    <location>
        <begin position="105"/>
        <end position="115"/>
    </location>
</feature>
<gene>
    <name evidence="2" type="ordered locus">Os06g0346400</name>
    <name evidence="2" type="ORF">OSNPB_060346400</name>
</gene>
<dbReference type="InParanoid" id="A0A0P0WWQ8"/>
<dbReference type="Proteomes" id="UP000059680">
    <property type="component" value="Chromosome 6"/>
</dbReference>
<dbReference type="EMBL" id="AP014962">
    <property type="protein sequence ID" value="BAS97652.1"/>
    <property type="molecule type" value="Genomic_DNA"/>
</dbReference>
<accession>A0A0P0WWQ8</accession>
<dbReference type="OMA" id="ACCRHRG"/>
<evidence type="ECO:0000313" key="3">
    <source>
        <dbReference type="Proteomes" id="UP000059680"/>
    </source>
</evidence>
<dbReference type="PaxDb" id="39947-A0A0P0WWQ8"/>